<evidence type="ECO:0000313" key="3">
    <source>
        <dbReference type="EMBL" id="SDS98731.1"/>
    </source>
</evidence>
<keyword evidence="2" id="KW-1133">Transmembrane helix</keyword>
<dbReference type="EMBL" id="LT629749">
    <property type="protein sequence ID" value="SDS98731.1"/>
    <property type="molecule type" value="Genomic_DNA"/>
</dbReference>
<evidence type="ECO:0000256" key="2">
    <source>
        <dbReference type="SAM" id="Phobius"/>
    </source>
</evidence>
<feature type="region of interest" description="Disordered" evidence="1">
    <location>
        <begin position="44"/>
        <end position="69"/>
    </location>
</feature>
<sequence>MNDLDEFVEVALAIFVAISGLVALLTHLERTLYSDVRLVAGSRHRISQPEQPPIAALTPVNGEDEEPPA</sequence>
<dbReference type="Proteomes" id="UP000199092">
    <property type="component" value="Chromosome I"/>
</dbReference>
<reference evidence="3 4" key="1">
    <citation type="submission" date="2016-10" db="EMBL/GenBank/DDBJ databases">
        <authorList>
            <person name="de Groot N.N."/>
        </authorList>
    </citation>
    <scope>NUCLEOTIDE SEQUENCE [LARGE SCALE GENOMIC DNA]</scope>
    <source>
        <strain evidence="3 4">DSM 21741</strain>
    </source>
</reference>
<organism evidence="3 4">
    <name type="scientific">Friedmanniella luteola</name>
    <dbReference type="NCBI Taxonomy" id="546871"/>
    <lineage>
        <taxon>Bacteria</taxon>
        <taxon>Bacillati</taxon>
        <taxon>Actinomycetota</taxon>
        <taxon>Actinomycetes</taxon>
        <taxon>Propionibacteriales</taxon>
        <taxon>Nocardioidaceae</taxon>
        <taxon>Friedmanniella</taxon>
    </lineage>
</organism>
<dbReference type="AlphaFoldDB" id="A0A1H1WQ22"/>
<keyword evidence="4" id="KW-1185">Reference proteome</keyword>
<keyword evidence="2" id="KW-0472">Membrane</keyword>
<feature type="transmembrane region" description="Helical" evidence="2">
    <location>
        <begin position="6"/>
        <end position="28"/>
    </location>
</feature>
<dbReference type="RefSeq" id="WP_091413575.1">
    <property type="nucleotide sequence ID" value="NZ_LT629749.1"/>
</dbReference>
<gene>
    <name evidence="3" type="ORF">SAMN04488543_2784</name>
</gene>
<evidence type="ECO:0000313" key="4">
    <source>
        <dbReference type="Proteomes" id="UP000199092"/>
    </source>
</evidence>
<protein>
    <submittedName>
        <fullName evidence="3">Uncharacterized protein</fullName>
    </submittedName>
</protein>
<accession>A0A1H1WQ22</accession>
<keyword evidence="2" id="KW-0812">Transmembrane</keyword>
<proteinExistence type="predicted"/>
<evidence type="ECO:0000256" key="1">
    <source>
        <dbReference type="SAM" id="MobiDB-lite"/>
    </source>
</evidence>
<name>A0A1H1WQ22_9ACTN</name>